<evidence type="ECO:0000256" key="5">
    <source>
        <dbReference type="SAM" id="Phobius"/>
    </source>
</evidence>
<evidence type="ECO:0000313" key="6">
    <source>
        <dbReference type="EMBL" id="KAK9981232.1"/>
    </source>
</evidence>
<name>A0AAW2B839_CULAL</name>
<dbReference type="InterPro" id="IPR007237">
    <property type="entry name" value="CD20-like"/>
</dbReference>
<feature type="transmembrane region" description="Helical" evidence="5">
    <location>
        <begin position="55"/>
        <end position="76"/>
    </location>
</feature>
<evidence type="ECO:0000256" key="3">
    <source>
        <dbReference type="ARBA" id="ARBA00022989"/>
    </source>
</evidence>
<dbReference type="EMBL" id="JAWDJR010000001">
    <property type="protein sequence ID" value="KAK9981233.1"/>
    <property type="molecule type" value="Genomic_DNA"/>
</dbReference>
<proteinExistence type="predicted"/>
<dbReference type="EMBL" id="JAWDJR010000001">
    <property type="protein sequence ID" value="KAK9981232.1"/>
    <property type="molecule type" value="Genomic_DNA"/>
</dbReference>
<dbReference type="Pfam" id="PF04103">
    <property type="entry name" value="CD20"/>
    <property type="match status" value="1"/>
</dbReference>
<evidence type="ECO:0000256" key="4">
    <source>
        <dbReference type="ARBA" id="ARBA00023136"/>
    </source>
</evidence>
<feature type="transmembrane region" description="Helical" evidence="5">
    <location>
        <begin position="144"/>
        <end position="163"/>
    </location>
</feature>
<evidence type="ECO:0000313" key="7">
    <source>
        <dbReference type="Proteomes" id="UP001479290"/>
    </source>
</evidence>
<comment type="subcellular location">
    <subcellularLocation>
        <location evidence="1">Membrane</location>
        <topology evidence="1">Multi-pass membrane protein</topology>
    </subcellularLocation>
</comment>
<feature type="transmembrane region" description="Helical" evidence="5">
    <location>
        <begin position="27"/>
        <end position="49"/>
    </location>
</feature>
<dbReference type="GO" id="GO:0016020">
    <property type="term" value="C:membrane"/>
    <property type="evidence" value="ECO:0007669"/>
    <property type="project" value="UniProtKB-SubCell"/>
</dbReference>
<dbReference type="Proteomes" id="UP001479290">
    <property type="component" value="Unassembled WGS sequence"/>
</dbReference>
<comment type="caution">
    <text evidence="6">The sequence shown here is derived from an EMBL/GenBank/DDBJ whole genome shotgun (WGS) entry which is preliminary data.</text>
</comment>
<accession>A0AAW2B839</accession>
<dbReference type="AlphaFoldDB" id="A0AAW2B839"/>
<keyword evidence="2 5" id="KW-0812">Transmembrane</keyword>
<protein>
    <submittedName>
        <fullName evidence="6">Uncharacterized protein</fullName>
    </submittedName>
</protein>
<keyword evidence="3 5" id="KW-1133">Transmembrane helix</keyword>
<gene>
    <name evidence="6" type="ORF">ABG768_000787</name>
</gene>
<sequence length="169" mass="18502">MSSTQTQSADSDPPKFQRLFKFHDPEVVAVMAILLGLFQLLLTVPTYSISIDMKYMFVCPLCIGSVSVLAGSFGMASERTPRRALLKYCLISGIAGLVGTLIGLVLYGYATSNSPVLPPCPHESYFGCPEKVFQGFYKAISGQLLFYDIAALVLHCFLTFSAFKGLRIH</sequence>
<keyword evidence="4 5" id="KW-0472">Membrane</keyword>
<evidence type="ECO:0000256" key="2">
    <source>
        <dbReference type="ARBA" id="ARBA00022692"/>
    </source>
</evidence>
<reference evidence="6 7" key="1">
    <citation type="submission" date="2024-05" db="EMBL/GenBank/DDBJ databases">
        <title>A high-quality chromosomal-level genome assembly of Topmouth culter (Culter alburnus).</title>
        <authorList>
            <person name="Zhao H."/>
        </authorList>
    </citation>
    <scope>NUCLEOTIDE SEQUENCE [LARGE SCALE GENOMIC DNA]</scope>
    <source>
        <strain evidence="6">CATC2023</strain>
        <tissue evidence="6">Muscle</tissue>
    </source>
</reference>
<organism evidence="6 7">
    <name type="scientific">Culter alburnus</name>
    <name type="common">Topmouth culter</name>
    <dbReference type="NCBI Taxonomy" id="194366"/>
    <lineage>
        <taxon>Eukaryota</taxon>
        <taxon>Metazoa</taxon>
        <taxon>Chordata</taxon>
        <taxon>Craniata</taxon>
        <taxon>Vertebrata</taxon>
        <taxon>Euteleostomi</taxon>
        <taxon>Actinopterygii</taxon>
        <taxon>Neopterygii</taxon>
        <taxon>Teleostei</taxon>
        <taxon>Ostariophysi</taxon>
        <taxon>Cypriniformes</taxon>
        <taxon>Xenocyprididae</taxon>
        <taxon>Xenocypridinae</taxon>
        <taxon>Culter</taxon>
    </lineage>
</organism>
<evidence type="ECO:0000256" key="1">
    <source>
        <dbReference type="ARBA" id="ARBA00004141"/>
    </source>
</evidence>
<keyword evidence="7" id="KW-1185">Reference proteome</keyword>
<feature type="transmembrane region" description="Helical" evidence="5">
    <location>
        <begin position="88"/>
        <end position="109"/>
    </location>
</feature>